<organism evidence="4">
    <name type="scientific">Caenorhabditis brenneri</name>
    <name type="common">Nematode worm</name>
    <dbReference type="NCBI Taxonomy" id="135651"/>
    <lineage>
        <taxon>Eukaryota</taxon>
        <taxon>Metazoa</taxon>
        <taxon>Ecdysozoa</taxon>
        <taxon>Nematoda</taxon>
        <taxon>Chromadorea</taxon>
        <taxon>Rhabditida</taxon>
        <taxon>Rhabditina</taxon>
        <taxon>Rhabditomorpha</taxon>
        <taxon>Rhabditoidea</taxon>
        <taxon>Rhabditidae</taxon>
        <taxon>Peloderinae</taxon>
        <taxon>Caenorhabditis</taxon>
    </lineage>
</organism>
<dbReference type="EMBL" id="GL379790">
    <property type="protein sequence ID" value="EGT49832.1"/>
    <property type="molecule type" value="Genomic_DNA"/>
</dbReference>
<feature type="region of interest" description="Disordered" evidence="2">
    <location>
        <begin position="1"/>
        <end position="64"/>
    </location>
</feature>
<proteinExistence type="predicted"/>
<feature type="coiled-coil region" evidence="1">
    <location>
        <begin position="160"/>
        <end position="187"/>
    </location>
</feature>
<dbReference type="InParanoid" id="G0MCN6"/>
<sequence>MPLKKADTSVSVKSEAHPREESSVEAASGIPKTQQDPGSVTDVAPEASETQPASPASNDVPSPLTPAFVAPMTYEEFTNSIIFKDANFPSKISLISVLYGPESAWEYINQVNKMESNGGAAATLPLLTNLHNGDVATTIGGMPNPNQGLHRKRGFEMNALATQNSEIEALEEEFLKKRRAHQELLKVMIVKADAQLAYDKAFLREGVAGETVKKPAGEKDPESSGH</sequence>
<gene>
    <name evidence="3" type="ORF">CAEBREN_20028</name>
</gene>
<keyword evidence="4" id="KW-1185">Reference proteome</keyword>
<keyword evidence="1" id="KW-0175">Coiled coil</keyword>
<accession>G0MCN6</accession>
<feature type="compositionally biased region" description="Polar residues" evidence="2">
    <location>
        <begin position="48"/>
        <end position="60"/>
    </location>
</feature>
<evidence type="ECO:0000313" key="3">
    <source>
        <dbReference type="EMBL" id="EGT49832.1"/>
    </source>
</evidence>
<dbReference type="AlphaFoldDB" id="G0MCN6"/>
<evidence type="ECO:0000256" key="2">
    <source>
        <dbReference type="SAM" id="MobiDB-lite"/>
    </source>
</evidence>
<dbReference type="HOGENOM" id="CLU_1225729_0_0_1"/>
<evidence type="ECO:0000256" key="1">
    <source>
        <dbReference type="SAM" id="Coils"/>
    </source>
</evidence>
<protein>
    <submittedName>
        <fullName evidence="3">Uncharacterized protein</fullName>
    </submittedName>
</protein>
<name>G0MCN6_CAEBE</name>
<reference evidence="4" key="1">
    <citation type="submission" date="2011-07" db="EMBL/GenBank/DDBJ databases">
        <authorList>
            <consortium name="Caenorhabditis brenneri Sequencing and Analysis Consortium"/>
            <person name="Wilson R.K."/>
        </authorList>
    </citation>
    <scope>NUCLEOTIDE SEQUENCE [LARGE SCALE GENOMIC DNA]</scope>
    <source>
        <strain evidence="4">PB2801</strain>
    </source>
</reference>
<evidence type="ECO:0000313" key="4">
    <source>
        <dbReference type="Proteomes" id="UP000008068"/>
    </source>
</evidence>
<dbReference type="Proteomes" id="UP000008068">
    <property type="component" value="Unassembled WGS sequence"/>
</dbReference>